<dbReference type="Proteomes" id="UP000052022">
    <property type="component" value="Unassembled WGS sequence"/>
</dbReference>
<proteinExistence type="predicted"/>
<reference evidence="2 3" key="1">
    <citation type="submission" date="2015-09" db="EMBL/GenBank/DDBJ databases">
        <authorList>
            <consortium name="Swine Surveillance"/>
        </authorList>
    </citation>
    <scope>NUCLEOTIDE SEQUENCE [LARGE SCALE GENOMIC DNA]</scope>
    <source>
        <strain evidence="2 3">CECT 7557</strain>
    </source>
</reference>
<dbReference type="AlphaFoldDB" id="A0A0P1GGH2"/>
<organism evidence="2 3">
    <name type="scientific">Tritonibacter multivorans</name>
    <dbReference type="NCBI Taxonomy" id="928856"/>
    <lineage>
        <taxon>Bacteria</taxon>
        <taxon>Pseudomonadati</taxon>
        <taxon>Pseudomonadota</taxon>
        <taxon>Alphaproteobacteria</taxon>
        <taxon>Rhodobacterales</taxon>
        <taxon>Paracoccaceae</taxon>
        <taxon>Tritonibacter</taxon>
    </lineage>
</organism>
<evidence type="ECO:0000313" key="3">
    <source>
        <dbReference type="Proteomes" id="UP000052022"/>
    </source>
</evidence>
<accession>A0A0P1GGH2</accession>
<sequence>MSLDRILNMVIRQVIRIAVNKGVGAGINALGKRGKSKPRRDPRVAQQDTRPPKNSPWD</sequence>
<keyword evidence="3" id="KW-1185">Reference proteome</keyword>
<evidence type="ECO:0000313" key="2">
    <source>
        <dbReference type="EMBL" id="CUH80679.1"/>
    </source>
</evidence>
<gene>
    <name evidence="2" type="ORF">TRM7557_03040</name>
</gene>
<dbReference type="EMBL" id="CYSD01000039">
    <property type="protein sequence ID" value="CUH80679.1"/>
    <property type="molecule type" value="Genomic_DNA"/>
</dbReference>
<protein>
    <submittedName>
        <fullName evidence="2">Uncharacterized protein</fullName>
    </submittedName>
</protein>
<evidence type="ECO:0000256" key="1">
    <source>
        <dbReference type="SAM" id="MobiDB-lite"/>
    </source>
</evidence>
<dbReference type="STRING" id="928856.SAMN04488049_104323"/>
<feature type="region of interest" description="Disordered" evidence="1">
    <location>
        <begin position="26"/>
        <end position="58"/>
    </location>
</feature>
<dbReference type="RefSeq" id="WP_165592469.1">
    <property type="nucleotide sequence ID" value="NZ_CYSD01000039.1"/>
</dbReference>
<name>A0A0P1GGH2_9RHOB</name>